<protein>
    <submittedName>
        <fullName evidence="1">Uncharacterized protein</fullName>
    </submittedName>
</protein>
<name>A0ACB8K6U8_CITSI</name>
<organism evidence="1 2">
    <name type="scientific">Citrus sinensis</name>
    <name type="common">Sweet orange</name>
    <name type="synonym">Citrus aurantium var. sinensis</name>
    <dbReference type="NCBI Taxonomy" id="2711"/>
    <lineage>
        <taxon>Eukaryota</taxon>
        <taxon>Viridiplantae</taxon>
        <taxon>Streptophyta</taxon>
        <taxon>Embryophyta</taxon>
        <taxon>Tracheophyta</taxon>
        <taxon>Spermatophyta</taxon>
        <taxon>Magnoliopsida</taxon>
        <taxon>eudicotyledons</taxon>
        <taxon>Gunneridae</taxon>
        <taxon>Pentapetalae</taxon>
        <taxon>rosids</taxon>
        <taxon>malvids</taxon>
        <taxon>Sapindales</taxon>
        <taxon>Rutaceae</taxon>
        <taxon>Aurantioideae</taxon>
        <taxon>Citrus</taxon>
    </lineage>
</organism>
<accession>A0ACB8K6U8</accession>
<dbReference type="Proteomes" id="UP000829398">
    <property type="component" value="Chromosome 5"/>
</dbReference>
<evidence type="ECO:0000313" key="1">
    <source>
        <dbReference type="EMBL" id="KAH9750226.1"/>
    </source>
</evidence>
<sequence>MASTKLEVEKFTGENDFHLWRLKMRALLVHQRLDVALDDESSSKKPMKGTEEELSEVLDRAHNAIILSLGDGVLREVGGEKTAAGLWKKLEDLYTKKSMAKRLATKKKLYTLQMGEGSSITDHIDAFNKIILDLEDINVKIDDEDKAMILLCSLPSSYENLVDTLMYGRQTLAMGDVKEALSSKAAIKKETRDGEGLTARGRTENRETSKNKKKRSKSRPKNLKCFHCHKEGHFKKDCPEFKNKKNNANEKNGDAVVASEFEESDGYDSAGVLIATDAQTKGNWVLDSGCSFHMCPNKTLFTNYETYDGGIVVMGNDSSCRVIGRGSIRLKMFDGMIRELRDVRHVPDLKRNLISLGMLDKIGCLVKLESGTLKVLQGSMVVMKGNMSNGLYVLQGSAVTGDVAVSNQKINKTMLRHMRLGHMSERGLVELSKQGVLGVYKIEPLKFCEDCVLGKSSRVKFSTGIHNSKGTLDYIHADLWGPAQTASLAYAHVKQGKLEPRAFKCVFLGYPAGVKGYKLWCTDMKPPRAIISRDVVFNEHEMLQNSATENQTIERESGCDKKSFLEVELPSSSTEADKKARPENAPGIDLPEQEGESEGDDNLRNYQLVRDRKKRESKPPKRYAYADLIAFALSAAQGIEEDEPKTYTEAVSSKDSKKWVAAMDEEMRSLIKNHTWDLIPKPEKKKVVGCKWIYKIKEGIPGVEPLRYKARLVAKGFTQKEGVDFNEVFSPVVRHSSLRILLALVAVNDMHLEQMDVKTAFLHGELEEMIVMAQPRGYEDPAKPDYVCHLRKSLYGLKQSPRQWYLRFDKFMAENSFQRCSYDCCVYHKDLRDGGKIYLLLYVDDMLIACNHMDQIDELKKQLKNAFEMKDLGATKKILGVELLRDNKKGILKLSQHCYIKKVLERFEMVDSKPVQTPLSAHFRLSCNQCPRTEDEKVEMSTTPYSSAVGCLMYAMVLTRPDISHAVSVVSRYMANPGKEHWRAVKWILRYLSGTADYGLIYGAKGGYLFTLSGCTINWKASLQSVVALSTTEAEYTAAAEAFKEAIWLRGMVTELGFEQRQVVVHCDSQSAICLSKNQVHHEKTKHIDIKLHFVRLEVSKGVVKLLKVHTYDNLADMLTKAVPAAKLELCMNSAGICRL</sequence>
<gene>
    <name evidence="1" type="ORF">KPL71_013795</name>
</gene>
<comment type="caution">
    <text evidence="1">The sequence shown here is derived from an EMBL/GenBank/DDBJ whole genome shotgun (WGS) entry which is preliminary data.</text>
</comment>
<keyword evidence="2" id="KW-1185">Reference proteome</keyword>
<reference evidence="2" key="1">
    <citation type="journal article" date="2023" name="Hortic. Res.">
        <title>A chromosome-level phased genome enabling allele-level studies in sweet orange: a case study on citrus Huanglongbing tolerance.</title>
        <authorList>
            <person name="Wu B."/>
            <person name="Yu Q."/>
            <person name="Deng Z."/>
            <person name="Duan Y."/>
            <person name="Luo F."/>
            <person name="Gmitter F. Jr."/>
        </authorList>
    </citation>
    <scope>NUCLEOTIDE SEQUENCE [LARGE SCALE GENOMIC DNA]</scope>
    <source>
        <strain evidence="2">cv. Valencia</strain>
    </source>
</reference>
<evidence type="ECO:0000313" key="2">
    <source>
        <dbReference type="Proteomes" id="UP000829398"/>
    </source>
</evidence>
<proteinExistence type="predicted"/>
<dbReference type="EMBL" id="CM039174">
    <property type="protein sequence ID" value="KAH9750226.1"/>
    <property type="molecule type" value="Genomic_DNA"/>
</dbReference>